<dbReference type="Proteomes" id="UP000199410">
    <property type="component" value="Unassembled WGS sequence"/>
</dbReference>
<accession>A0A1H9SNF7</accession>
<protein>
    <recommendedName>
        <fullName evidence="3">Antitoxin VbhA domain-containing protein</fullName>
    </recommendedName>
</protein>
<evidence type="ECO:0000313" key="1">
    <source>
        <dbReference type="EMBL" id="SER86471.1"/>
    </source>
</evidence>
<dbReference type="CDD" id="cd11586">
    <property type="entry name" value="VbhA_like"/>
    <property type="match status" value="1"/>
</dbReference>
<proteinExistence type="predicted"/>
<reference evidence="1 2" key="1">
    <citation type="submission" date="2016-10" db="EMBL/GenBank/DDBJ databases">
        <authorList>
            <person name="Varghese N."/>
            <person name="Submissions S."/>
        </authorList>
    </citation>
    <scope>NUCLEOTIDE SEQUENCE [LARGE SCALE GENOMIC DNA]</scope>
    <source>
        <strain evidence="1 2">TC-13</strain>
    </source>
</reference>
<name>A0A1H9SNF7_9BACI</name>
<organism evidence="1 2">
    <name type="scientific">Lysinibacillus fusiformis</name>
    <dbReference type="NCBI Taxonomy" id="28031"/>
    <lineage>
        <taxon>Bacteria</taxon>
        <taxon>Bacillati</taxon>
        <taxon>Bacillota</taxon>
        <taxon>Bacilli</taxon>
        <taxon>Bacillales</taxon>
        <taxon>Bacillaceae</taxon>
        <taxon>Lysinibacillus</taxon>
    </lineage>
</organism>
<dbReference type="InterPro" id="IPR033788">
    <property type="entry name" value="VbhA-like"/>
</dbReference>
<gene>
    <name evidence="1" type="ORF">SAMN02787113_04774</name>
</gene>
<evidence type="ECO:0008006" key="3">
    <source>
        <dbReference type="Google" id="ProtNLM"/>
    </source>
</evidence>
<dbReference type="AlphaFoldDB" id="A0A1H9SNF7"/>
<sequence length="57" mass="6469">MTEIKKPMEDLEKGLAYVKASLGMEGFTLSEKSEELLRQYGNAQITRKEVIEAFKGM</sequence>
<dbReference type="EMBL" id="FOEL01000031">
    <property type="protein sequence ID" value="SER86471.1"/>
    <property type="molecule type" value="Genomic_DNA"/>
</dbReference>
<evidence type="ECO:0000313" key="2">
    <source>
        <dbReference type="Proteomes" id="UP000199410"/>
    </source>
</evidence>
<comment type="caution">
    <text evidence="1">The sequence shown here is derived from an EMBL/GenBank/DDBJ whole genome shotgun (WGS) entry which is preliminary data.</text>
</comment>
<dbReference type="RefSeq" id="WP_170844203.1">
    <property type="nucleotide sequence ID" value="NZ_FMVP01000031.1"/>
</dbReference>